<organism evidence="1 2">
    <name type="scientific">Megaselia scalaris</name>
    <name type="common">Humpbacked fly</name>
    <name type="synonym">Phora scalaris</name>
    <dbReference type="NCBI Taxonomy" id="36166"/>
    <lineage>
        <taxon>Eukaryota</taxon>
        <taxon>Metazoa</taxon>
        <taxon>Ecdysozoa</taxon>
        <taxon>Arthropoda</taxon>
        <taxon>Hexapoda</taxon>
        <taxon>Insecta</taxon>
        <taxon>Pterygota</taxon>
        <taxon>Neoptera</taxon>
        <taxon>Endopterygota</taxon>
        <taxon>Diptera</taxon>
        <taxon>Brachycera</taxon>
        <taxon>Muscomorpha</taxon>
        <taxon>Platypezoidea</taxon>
        <taxon>Phoridae</taxon>
        <taxon>Megaseliini</taxon>
        <taxon>Megaselia</taxon>
    </lineage>
</organism>
<accession>T1GW05</accession>
<reference evidence="2" key="1">
    <citation type="submission" date="2013-02" db="EMBL/GenBank/DDBJ databases">
        <authorList>
            <person name="Hughes D."/>
        </authorList>
    </citation>
    <scope>NUCLEOTIDE SEQUENCE</scope>
    <source>
        <strain>Durham</strain>
        <strain evidence="2">NC isolate 2 -- Noor lab</strain>
    </source>
</reference>
<dbReference type="HOGENOM" id="CLU_2323032_0_0_1"/>
<proteinExistence type="predicted"/>
<evidence type="ECO:0000313" key="2">
    <source>
        <dbReference type="Proteomes" id="UP000015102"/>
    </source>
</evidence>
<name>T1GW05_MEGSC</name>
<evidence type="ECO:0000313" key="1">
    <source>
        <dbReference type="EnsemblMetazoa" id="MESCA007973-PA"/>
    </source>
</evidence>
<reference evidence="1" key="2">
    <citation type="submission" date="2015-06" db="UniProtKB">
        <authorList>
            <consortium name="EnsemblMetazoa"/>
        </authorList>
    </citation>
    <scope>IDENTIFICATION</scope>
</reference>
<dbReference type="AlphaFoldDB" id="T1GW05"/>
<dbReference type="EMBL" id="CAQQ02394852">
    <property type="status" value="NOT_ANNOTATED_CDS"/>
    <property type="molecule type" value="Genomic_DNA"/>
</dbReference>
<dbReference type="Proteomes" id="UP000015102">
    <property type="component" value="Unassembled WGS sequence"/>
</dbReference>
<keyword evidence="2" id="KW-1185">Reference proteome</keyword>
<dbReference type="EnsemblMetazoa" id="MESCA007973-RA">
    <property type="protein sequence ID" value="MESCA007973-PA"/>
    <property type="gene ID" value="MESCA007973"/>
</dbReference>
<dbReference type="EMBL" id="CAQQ02394851">
    <property type="status" value="NOT_ANNOTATED_CDS"/>
    <property type="molecule type" value="Genomic_DNA"/>
</dbReference>
<protein>
    <submittedName>
        <fullName evidence="1">Uncharacterized protein</fullName>
    </submittedName>
</protein>
<sequence>MSLALLMTYGVRAISWLNVAYKILASIISESQIILCVLMDCTDDAHVSFFHHVFASPDICVGRHVVFKNSAGMLALQELLLLLSFWISIPKASDIIGVS</sequence>